<dbReference type="InterPro" id="IPR012347">
    <property type="entry name" value="Ferritin-like"/>
</dbReference>
<dbReference type="PROSITE" id="PS51257">
    <property type="entry name" value="PROKAR_LIPOPROTEIN"/>
    <property type="match status" value="1"/>
</dbReference>
<evidence type="ECO:0000313" key="2">
    <source>
        <dbReference type="EMBL" id="UOQ59440.1"/>
    </source>
</evidence>
<reference evidence="2 3" key="1">
    <citation type="submission" date="2022-04" db="EMBL/GenBank/DDBJ databases">
        <title>Leucobacter sp. isolated from rhizosphere of onion.</title>
        <authorList>
            <person name="Won M."/>
            <person name="Lee C.-M."/>
            <person name="Woen H.-Y."/>
            <person name="Kwon S.-W."/>
        </authorList>
    </citation>
    <scope>NUCLEOTIDE SEQUENCE [LARGE SCALE GENOMIC DNA]</scope>
    <source>
        <strain evidence="2 3">H25R-14</strain>
    </source>
</reference>
<organism evidence="2 3">
    <name type="scientific">Leucobacter rhizosphaerae</name>
    <dbReference type="NCBI Taxonomy" id="2932245"/>
    <lineage>
        <taxon>Bacteria</taxon>
        <taxon>Bacillati</taxon>
        <taxon>Actinomycetota</taxon>
        <taxon>Actinomycetes</taxon>
        <taxon>Micrococcales</taxon>
        <taxon>Microbacteriaceae</taxon>
        <taxon>Leucobacter</taxon>
    </lineage>
</organism>
<dbReference type="PANTHER" id="PTHR36933">
    <property type="entry name" value="SLL0788 PROTEIN"/>
    <property type="match status" value="1"/>
</dbReference>
<dbReference type="Gene3D" id="1.20.1260.10">
    <property type="match status" value="1"/>
</dbReference>
<evidence type="ECO:0000259" key="1">
    <source>
        <dbReference type="Pfam" id="PF03713"/>
    </source>
</evidence>
<dbReference type="InterPro" id="IPR005183">
    <property type="entry name" value="DUF305_CopM-like"/>
</dbReference>
<dbReference type="PANTHER" id="PTHR36933:SF1">
    <property type="entry name" value="SLL0788 PROTEIN"/>
    <property type="match status" value="1"/>
</dbReference>
<protein>
    <submittedName>
        <fullName evidence="2">DUF305 domain-containing protein</fullName>
    </submittedName>
</protein>
<evidence type="ECO:0000313" key="3">
    <source>
        <dbReference type="Proteomes" id="UP000831775"/>
    </source>
</evidence>
<accession>A0ABY4FT37</accession>
<sequence>MSPRPRAIGLTVFVATMLACVLVAASVIIGRATASAEPLPGTLSADAGFARDMQVHHDQAVQMSMIVRDRTDDPEVRLLAYDIATSQSQQSGQMFGWLASWGLSQASPEAPMTWMHRSPGGAGGHDAHVAVDPAEVPATMPGMASREDLDVLRELSGRDAERRFLELMIAHHEGGVEMAEAVLDRSSTPVVVDLAGSIVRAQRSEIGLMQDLLAARSGVTP</sequence>
<name>A0ABY4FT37_9MICO</name>
<dbReference type="Pfam" id="PF03713">
    <property type="entry name" value="DUF305"/>
    <property type="match status" value="1"/>
</dbReference>
<gene>
    <name evidence="2" type="ORF">MUN76_10285</name>
</gene>
<feature type="domain" description="DUF305" evidence="1">
    <location>
        <begin position="46"/>
        <end position="213"/>
    </location>
</feature>
<dbReference type="EMBL" id="CP095043">
    <property type="protein sequence ID" value="UOQ59440.1"/>
    <property type="molecule type" value="Genomic_DNA"/>
</dbReference>
<keyword evidence="3" id="KW-1185">Reference proteome</keyword>
<dbReference type="RefSeq" id="WP_244684452.1">
    <property type="nucleotide sequence ID" value="NZ_CP095043.1"/>
</dbReference>
<proteinExistence type="predicted"/>
<dbReference type="Proteomes" id="UP000831775">
    <property type="component" value="Chromosome"/>
</dbReference>